<comment type="caution">
    <text evidence="2">The sequence shown here is derived from an EMBL/GenBank/DDBJ whole genome shotgun (WGS) entry which is preliminary data.</text>
</comment>
<gene>
    <name evidence="2" type="ORF">B0I35DRAFT_150271</name>
</gene>
<dbReference type="EMBL" id="JAGPNK010000022">
    <property type="protein sequence ID" value="KAH7304597.1"/>
    <property type="molecule type" value="Genomic_DNA"/>
</dbReference>
<organism evidence="2 3">
    <name type="scientific">Stachybotrys elegans</name>
    <dbReference type="NCBI Taxonomy" id="80388"/>
    <lineage>
        <taxon>Eukaryota</taxon>
        <taxon>Fungi</taxon>
        <taxon>Dikarya</taxon>
        <taxon>Ascomycota</taxon>
        <taxon>Pezizomycotina</taxon>
        <taxon>Sordariomycetes</taxon>
        <taxon>Hypocreomycetidae</taxon>
        <taxon>Hypocreales</taxon>
        <taxon>Stachybotryaceae</taxon>
        <taxon>Stachybotrys</taxon>
    </lineage>
</organism>
<dbReference type="AlphaFoldDB" id="A0A8K0WJZ0"/>
<reference evidence="2" key="1">
    <citation type="journal article" date="2021" name="Nat. Commun.">
        <title>Genetic determinants of endophytism in the Arabidopsis root mycobiome.</title>
        <authorList>
            <person name="Mesny F."/>
            <person name="Miyauchi S."/>
            <person name="Thiergart T."/>
            <person name="Pickel B."/>
            <person name="Atanasova L."/>
            <person name="Karlsson M."/>
            <person name="Huettel B."/>
            <person name="Barry K.W."/>
            <person name="Haridas S."/>
            <person name="Chen C."/>
            <person name="Bauer D."/>
            <person name="Andreopoulos W."/>
            <person name="Pangilinan J."/>
            <person name="LaButti K."/>
            <person name="Riley R."/>
            <person name="Lipzen A."/>
            <person name="Clum A."/>
            <person name="Drula E."/>
            <person name="Henrissat B."/>
            <person name="Kohler A."/>
            <person name="Grigoriev I.V."/>
            <person name="Martin F.M."/>
            <person name="Hacquard S."/>
        </authorList>
    </citation>
    <scope>NUCLEOTIDE SEQUENCE</scope>
    <source>
        <strain evidence="2">MPI-CAGE-CH-0235</strain>
    </source>
</reference>
<dbReference type="PANTHER" id="PTHR33112">
    <property type="entry name" value="DOMAIN PROTEIN, PUTATIVE-RELATED"/>
    <property type="match status" value="1"/>
</dbReference>
<proteinExistence type="predicted"/>
<dbReference type="InterPro" id="IPR010730">
    <property type="entry name" value="HET"/>
</dbReference>
<name>A0A8K0WJZ0_9HYPO</name>
<sequence>MDDVRYFQEAQEKFHWAPSGFEKTQFCTSRGNVKTRTRGFDMNQLPQTFQDAITITRELQKRYLWIDSLCIVQDDAADWEQESQLMETVFKNAYCTIAASSAQDSTEGFLEKLPPYREHTSSHGPVYVCAAVDDFTSDVENSALNKRAWVLQERALSRRTIHFTASQIYWECGDGVRCETLTHMRNSKALFLGDPKFPKALASRPDTVKIELFQSLFTRYSQLGLTYPTDRPIAISALQKQLADTFKTEGKHGVFESLLHRSLLWQRSGPTRLERIFDKTDRRVPSWSWMAYNGGIEYMEIKSDQVEWNEGVKLVGDKLSAQVRTLRTTRTYHASKWLTYDEGDSMNVRRLRCVITGRTRSGFTGEQRYYVLVTVPRRLEGLRIFERVGVGAVPERSISFESGEDAWIL</sequence>
<dbReference type="OrthoDB" id="5125733at2759"/>
<dbReference type="Proteomes" id="UP000813444">
    <property type="component" value="Unassembled WGS sequence"/>
</dbReference>
<evidence type="ECO:0000313" key="3">
    <source>
        <dbReference type="Proteomes" id="UP000813444"/>
    </source>
</evidence>
<feature type="domain" description="Heterokaryon incompatibility" evidence="1">
    <location>
        <begin position="37"/>
        <end position="153"/>
    </location>
</feature>
<protein>
    <submittedName>
        <fullName evidence="2">Heterokaryon incompatibility protein-domain-containing protein</fullName>
    </submittedName>
</protein>
<keyword evidence="3" id="KW-1185">Reference proteome</keyword>
<evidence type="ECO:0000313" key="2">
    <source>
        <dbReference type="EMBL" id="KAH7304597.1"/>
    </source>
</evidence>
<dbReference type="Pfam" id="PF06985">
    <property type="entry name" value="HET"/>
    <property type="match status" value="1"/>
</dbReference>
<evidence type="ECO:0000259" key="1">
    <source>
        <dbReference type="Pfam" id="PF06985"/>
    </source>
</evidence>
<accession>A0A8K0WJZ0</accession>
<dbReference type="PANTHER" id="PTHR33112:SF10">
    <property type="entry name" value="TOL"/>
    <property type="match status" value="1"/>
</dbReference>